<feature type="non-terminal residue" evidence="1">
    <location>
        <position position="151"/>
    </location>
</feature>
<organism evidence="1 2">
    <name type="scientific">Lipomyces orientalis</name>
    <dbReference type="NCBI Taxonomy" id="1233043"/>
    <lineage>
        <taxon>Eukaryota</taxon>
        <taxon>Fungi</taxon>
        <taxon>Dikarya</taxon>
        <taxon>Ascomycota</taxon>
        <taxon>Saccharomycotina</taxon>
        <taxon>Lipomycetes</taxon>
        <taxon>Lipomycetales</taxon>
        <taxon>Lipomycetaceae</taxon>
        <taxon>Lipomyces</taxon>
    </lineage>
</organism>
<reference evidence="2" key="1">
    <citation type="journal article" date="2024" name="Front. Bioeng. Biotechnol.">
        <title>Genome-scale model development and genomic sequencing of the oleaginous clade Lipomyces.</title>
        <authorList>
            <person name="Czajka J.J."/>
            <person name="Han Y."/>
            <person name="Kim J."/>
            <person name="Mondo S.J."/>
            <person name="Hofstad B.A."/>
            <person name="Robles A."/>
            <person name="Haridas S."/>
            <person name="Riley R."/>
            <person name="LaButti K."/>
            <person name="Pangilinan J."/>
            <person name="Andreopoulos W."/>
            <person name="Lipzen A."/>
            <person name="Yan J."/>
            <person name="Wang M."/>
            <person name="Ng V."/>
            <person name="Grigoriev I.V."/>
            <person name="Spatafora J.W."/>
            <person name="Magnuson J.K."/>
            <person name="Baker S.E."/>
            <person name="Pomraning K.R."/>
        </authorList>
    </citation>
    <scope>NUCLEOTIDE SEQUENCE [LARGE SCALE GENOMIC DNA]</scope>
    <source>
        <strain evidence="2">CBS 10300</strain>
    </source>
</reference>
<gene>
    <name evidence="1" type="ORF">V1517DRAFT_349751</name>
</gene>
<name>A0ACC3TC58_9ASCO</name>
<protein>
    <submittedName>
        <fullName evidence="1">P-type ATPase</fullName>
    </submittedName>
</protein>
<sequence>MRKDKILCKSLKTVETLGAVSVICTKTGTLTKNNMWVTECAIGCLDMSPRQAIDRQITANSKLLSNTAVYQLQSVASLCNSGEFDVTTSRLPLEQRKITGDATDQAVLRFAQTLGSVAEARAMWNKRYELPFNSKNKLMISVFSLRKSTGR</sequence>
<proteinExistence type="predicted"/>
<evidence type="ECO:0000313" key="2">
    <source>
        <dbReference type="Proteomes" id="UP001489719"/>
    </source>
</evidence>
<keyword evidence="2" id="KW-1185">Reference proteome</keyword>
<dbReference type="EMBL" id="MU970375">
    <property type="protein sequence ID" value="KAK9318708.1"/>
    <property type="molecule type" value="Genomic_DNA"/>
</dbReference>
<accession>A0ACC3TC58</accession>
<evidence type="ECO:0000313" key="1">
    <source>
        <dbReference type="EMBL" id="KAK9318708.1"/>
    </source>
</evidence>
<dbReference type="Proteomes" id="UP001489719">
    <property type="component" value="Unassembled WGS sequence"/>
</dbReference>
<comment type="caution">
    <text evidence="1">The sequence shown here is derived from an EMBL/GenBank/DDBJ whole genome shotgun (WGS) entry which is preliminary data.</text>
</comment>